<keyword evidence="3" id="KW-1185">Reference proteome</keyword>
<dbReference type="Proteomes" id="UP000240978">
    <property type="component" value="Unassembled WGS sequence"/>
</dbReference>
<gene>
    <name evidence="2" type="ORF">CLV42_1123</name>
</gene>
<reference evidence="2 3" key="1">
    <citation type="submission" date="2018-03" db="EMBL/GenBank/DDBJ databases">
        <title>Genomic Encyclopedia of Archaeal and Bacterial Type Strains, Phase II (KMG-II): from individual species to whole genera.</title>
        <authorList>
            <person name="Goeker M."/>
        </authorList>
    </citation>
    <scope>NUCLEOTIDE SEQUENCE [LARGE SCALE GENOMIC DNA]</scope>
    <source>
        <strain evidence="2 3">DSM 18107</strain>
    </source>
</reference>
<protein>
    <recommendedName>
        <fullName evidence="1">DUF5689 domain-containing protein</fullName>
    </recommendedName>
</protein>
<dbReference type="EMBL" id="PYGK01000012">
    <property type="protein sequence ID" value="PSL25798.1"/>
    <property type="molecule type" value="Genomic_DNA"/>
</dbReference>
<feature type="domain" description="DUF5689" evidence="1">
    <location>
        <begin position="33"/>
        <end position="241"/>
    </location>
</feature>
<dbReference type="Pfam" id="PF18942">
    <property type="entry name" value="DUF5689"/>
    <property type="match status" value="1"/>
</dbReference>
<dbReference type="AlphaFoldDB" id="A0A2P8FVP3"/>
<dbReference type="RefSeq" id="WP_106604596.1">
    <property type="nucleotide sequence ID" value="NZ_PYGK01000012.1"/>
</dbReference>
<dbReference type="OrthoDB" id="1111074at2"/>
<name>A0A2P8FVP3_9BACT</name>
<comment type="caution">
    <text evidence="2">The sequence shown here is derived from an EMBL/GenBank/DDBJ whole genome shotgun (WGS) entry which is preliminary data.</text>
</comment>
<proteinExistence type="predicted"/>
<organism evidence="2 3">
    <name type="scientific">Chitinophaga ginsengisoli</name>
    <dbReference type="NCBI Taxonomy" id="363837"/>
    <lineage>
        <taxon>Bacteria</taxon>
        <taxon>Pseudomonadati</taxon>
        <taxon>Bacteroidota</taxon>
        <taxon>Chitinophagia</taxon>
        <taxon>Chitinophagales</taxon>
        <taxon>Chitinophagaceae</taxon>
        <taxon>Chitinophaga</taxon>
    </lineage>
</organism>
<evidence type="ECO:0000313" key="3">
    <source>
        <dbReference type="Proteomes" id="UP000240978"/>
    </source>
</evidence>
<sequence>MKKILIYAFFLSSLISLWGCKKDTYPGGEISPYIAIYDVRNLYNGHGDVTLNIDNMRGGTSIAAMVVSDHSGGNLPAGLLIVQDARRLSLLRGIAIPLGADAASYVPGDSVIIHVEGAVLKKVDGILQLTGIKNSDIKKVSSGNAVVAMEAASNEMLADPDAYESVLSVIVEGSFDPLPGPDDVLAGDKVLNDGNDNIILHTASDAAFAQQKAIANANYIGILFNTGGTAPQFRIRTAADVEPLSSTIEVAPAVITGFMSDVKGGDGNYEYVQMMAITDIDFAATPFAVVITNNANASTPTGYPTKGWATGEMRTYKFSLSKGKAARGTFFYVGGSGKTINGSGSTSMSNSNWVRAFDYTKNDGDGFGLKTGGLLANSGNAFGIAVFKDSTVTVDSKPVDAIFIATGGSLYSGGKGYRIAKNDFYKVINPRTKVSQPFYRQGTNTRSLSYNTADMGYFNMLGGVYNPGLGKWVKGRVQKNVLLTKTSAITEIEGEGSTVLKTNE</sequence>
<dbReference type="InterPro" id="IPR043744">
    <property type="entry name" value="DUF5689"/>
</dbReference>
<evidence type="ECO:0000259" key="1">
    <source>
        <dbReference type="Pfam" id="PF18942"/>
    </source>
</evidence>
<evidence type="ECO:0000313" key="2">
    <source>
        <dbReference type="EMBL" id="PSL25798.1"/>
    </source>
</evidence>
<accession>A0A2P8FVP3</accession>